<accession>A0A5N5FZX5</accession>
<evidence type="ECO:0000256" key="1">
    <source>
        <dbReference type="ARBA" id="ARBA00022737"/>
    </source>
</evidence>
<keyword evidence="1" id="KW-0677">Repeat</keyword>
<keyword evidence="3" id="KW-0611">Plant defense</keyword>
<dbReference type="GO" id="GO:0006952">
    <property type="term" value="P:defense response"/>
    <property type="evidence" value="ECO:0007669"/>
    <property type="project" value="UniProtKB-KW"/>
</dbReference>
<keyword evidence="6" id="KW-1185">Reference proteome</keyword>
<dbReference type="EMBL" id="SMOL01000559">
    <property type="protein sequence ID" value="KAB2607121.1"/>
    <property type="molecule type" value="Genomic_DNA"/>
</dbReference>
<keyword evidence="2" id="KW-0547">Nucleotide-binding</keyword>
<protein>
    <recommendedName>
        <fullName evidence="4">Disease resistance N-terminal domain-containing protein</fullName>
    </recommendedName>
</protein>
<gene>
    <name evidence="5" type="ORF">D8674_006838</name>
</gene>
<dbReference type="AlphaFoldDB" id="A0A5N5FZX5"/>
<evidence type="ECO:0000256" key="3">
    <source>
        <dbReference type="ARBA" id="ARBA00022821"/>
    </source>
</evidence>
<name>A0A5N5FZX5_9ROSA</name>
<evidence type="ECO:0000313" key="5">
    <source>
        <dbReference type="EMBL" id="KAB2607121.1"/>
    </source>
</evidence>
<evidence type="ECO:0000259" key="4">
    <source>
        <dbReference type="Pfam" id="PF18052"/>
    </source>
</evidence>
<proteinExistence type="predicted"/>
<dbReference type="OrthoDB" id="1194197at2759"/>
<dbReference type="Proteomes" id="UP000327157">
    <property type="component" value="Chromosome 11"/>
</dbReference>
<dbReference type="Pfam" id="PF18052">
    <property type="entry name" value="Rx_N"/>
    <property type="match status" value="1"/>
</dbReference>
<evidence type="ECO:0000256" key="2">
    <source>
        <dbReference type="ARBA" id="ARBA00022741"/>
    </source>
</evidence>
<evidence type="ECO:0000313" key="6">
    <source>
        <dbReference type="Proteomes" id="UP000327157"/>
    </source>
</evidence>
<feature type="domain" description="Disease resistance N-terminal" evidence="4">
    <location>
        <begin position="11"/>
        <end position="74"/>
    </location>
</feature>
<reference evidence="6" key="2">
    <citation type="submission" date="2019-10" db="EMBL/GenBank/DDBJ databases">
        <title>A de novo genome assembly of a pear dwarfing rootstock.</title>
        <authorList>
            <person name="Wang F."/>
            <person name="Wang J."/>
            <person name="Li S."/>
            <person name="Zhang Y."/>
            <person name="Fang M."/>
            <person name="Ma L."/>
            <person name="Zhao Y."/>
            <person name="Jiang S."/>
        </authorList>
    </citation>
    <scope>NUCLEOTIDE SEQUENCE [LARGE SCALE GENOMIC DNA]</scope>
</reference>
<dbReference type="GO" id="GO:0000166">
    <property type="term" value="F:nucleotide binding"/>
    <property type="evidence" value="ECO:0007669"/>
    <property type="project" value="UniProtKB-KW"/>
</dbReference>
<dbReference type="InterPro" id="IPR041118">
    <property type="entry name" value="Rx_N"/>
</dbReference>
<comment type="caution">
    <text evidence="5">The sequence shown here is derived from an EMBL/GenBank/DDBJ whole genome shotgun (WGS) entry which is preliminary data.</text>
</comment>
<reference evidence="5 6" key="3">
    <citation type="submission" date="2019-11" db="EMBL/GenBank/DDBJ databases">
        <title>A de novo genome assembly of a pear dwarfing rootstock.</title>
        <authorList>
            <person name="Wang F."/>
            <person name="Wang J."/>
            <person name="Li S."/>
            <person name="Zhang Y."/>
            <person name="Fang M."/>
            <person name="Ma L."/>
            <person name="Zhao Y."/>
            <person name="Jiang S."/>
        </authorList>
    </citation>
    <scope>NUCLEOTIDE SEQUENCE [LARGE SCALE GENOMIC DNA]</scope>
    <source>
        <strain evidence="5">S2</strain>
        <tissue evidence="5">Leaf</tissue>
    </source>
</reference>
<sequence>MAGALIGEAFLSASIEVLCDRIASTEFVDLFRQNKLDELLLEKLKVTLPALSAVLNDAEEKQISNRAVRKWLDDSSMLSSTRRTYLMRSTLKLCDARWKRRLKVTLMSWYHDHYFKKQGSMVSQCMIFLTTWVSSCLGDFFLGWKRGNHKKLKDFVICHMLGEKLTLLKNLSL</sequence>
<organism evidence="5 6">
    <name type="scientific">Pyrus ussuriensis x Pyrus communis</name>
    <dbReference type="NCBI Taxonomy" id="2448454"/>
    <lineage>
        <taxon>Eukaryota</taxon>
        <taxon>Viridiplantae</taxon>
        <taxon>Streptophyta</taxon>
        <taxon>Embryophyta</taxon>
        <taxon>Tracheophyta</taxon>
        <taxon>Spermatophyta</taxon>
        <taxon>Magnoliopsida</taxon>
        <taxon>eudicotyledons</taxon>
        <taxon>Gunneridae</taxon>
        <taxon>Pentapetalae</taxon>
        <taxon>rosids</taxon>
        <taxon>fabids</taxon>
        <taxon>Rosales</taxon>
        <taxon>Rosaceae</taxon>
        <taxon>Amygdaloideae</taxon>
        <taxon>Maleae</taxon>
        <taxon>Pyrus</taxon>
    </lineage>
</organism>
<reference evidence="5 6" key="1">
    <citation type="submission" date="2019-09" db="EMBL/GenBank/DDBJ databases">
        <authorList>
            <person name="Ou C."/>
        </authorList>
    </citation>
    <scope>NUCLEOTIDE SEQUENCE [LARGE SCALE GENOMIC DNA]</scope>
    <source>
        <strain evidence="5">S2</strain>
        <tissue evidence="5">Leaf</tissue>
    </source>
</reference>